<evidence type="ECO:0000313" key="3">
    <source>
        <dbReference type="Proteomes" id="UP001501565"/>
    </source>
</evidence>
<dbReference type="SUPFAM" id="SSF141673">
    <property type="entry name" value="MOSC N-terminal domain-like"/>
    <property type="match status" value="1"/>
</dbReference>
<dbReference type="SUPFAM" id="SSF50800">
    <property type="entry name" value="PK beta-barrel domain-like"/>
    <property type="match status" value="1"/>
</dbReference>
<dbReference type="PANTHER" id="PTHR14237">
    <property type="entry name" value="MOLYBDOPTERIN COFACTOR SULFURASE MOSC"/>
    <property type="match status" value="1"/>
</dbReference>
<evidence type="ECO:0000313" key="2">
    <source>
        <dbReference type="EMBL" id="GAA3920571.1"/>
    </source>
</evidence>
<dbReference type="InterPro" id="IPR005302">
    <property type="entry name" value="MoCF_Sase_C"/>
</dbReference>
<proteinExistence type="predicted"/>
<dbReference type="InterPro" id="IPR011037">
    <property type="entry name" value="Pyrv_Knase-like_insert_dom_sf"/>
</dbReference>
<evidence type="ECO:0000259" key="1">
    <source>
        <dbReference type="PROSITE" id="PS51340"/>
    </source>
</evidence>
<name>A0ABP7MD16_9GAMM</name>
<protein>
    <submittedName>
        <fullName evidence="2">MOSC domain-containing protein</fullName>
    </submittedName>
</protein>
<gene>
    <name evidence="2" type="ORF">GCM10022277_15280</name>
</gene>
<dbReference type="PANTHER" id="PTHR14237:SF19">
    <property type="entry name" value="MITOCHONDRIAL AMIDOXIME REDUCING COMPONENT 1"/>
    <property type="match status" value="1"/>
</dbReference>
<dbReference type="Pfam" id="PF03473">
    <property type="entry name" value="MOSC"/>
    <property type="match status" value="1"/>
</dbReference>
<dbReference type="Pfam" id="PF03476">
    <property type="entry name" value="MOSC_N"/>
    <property type="match status" value="1"/>
</dbReference>
<dbReference type="EMBL" id="BAABBN010000004">
    <property type="protein sequence ID" value="GAA3920571.1"/>
    <property type="molecule type" value="Genomic_DNA"/>
</dbReference>
<accession>A0ABP7MD16</accession>
<dbReference type="Proteomes" id="UP001501565">
    <property type="component" value="Unassembled WGS sequence"/>
</dbReference>
<reference evidence="3" key="1">
    <citation type="journal article" date="2019" name="Int. J. Syst. Evol. Microbiol.">
        <title>The Global Catalogue of Microorganisms (GCM) 10K type strain sequencing project: providing services to taxonomists for standard genome sequencing and annotation.</title>
        <authorList>
            <consortium name="The Broad Institute Genomics Platform"/>
            <consortium name="The Broad Institute Genome Sequencing Center for Infectious Disease"/>
            <person name="Wu L."/>
            <person name="Ma J."/>
        </authorList>
    </citation>
    <scope>NUCLEOTIDE SEQUENCE [LARGE SCALE GENOMIC DNA]</scope>
    <source>
        <strain evidence="3">JCM 17551</strain>
    </source>
</reference>
<dbReference type="PROSITE" id="PS51340">
    <property type="entry name" value="MOSC"/>
    <property type="match status" value="1"/>
</dbReference>
<sequence>MSSLTIHSLFHYPVKSCSQVALTTGTLSHSGFLNDRRWMVVDQDTGKFITQRKYPLMCRIHTSLRETPEGTVLSLSYLSGDKNSSIDVPLSCSGLMSTEVWGDVQDAWDQGDQVATWLSELIGQSVRLVYIGDDQLRQVDQDYSNNPSDKVGFADGFPFLITTVASIKQFNQDLGYDIDVLRFRPNIVIDGEDLRAYEEDDWKGIRVNGIDFEFVKPCSRCVMPSINPVSLEKERAVITTLANTRRIGNKTYFGQNAVHSRAEGSLSVGDVVELL</sequence>
<organism evidence="2 3">
    <name type="scientific">Litoribacillus peritrichatus</name>
    <dbReference type="NCBI Taxonomy" id="718191"/>
    <lineage>
        <taxon>Bacteria</taxon>
        <taxon>Pseudomonadati</taxon>
        <taxon>Pseudomonadota</taxon>
        <taxon>Gammaproteobacteria</taxon>
        <taxon>Oceanospirillales</taxon>
        <taxon>Oceanospirillaceae</taxon>
        <taxon>Litoribacillus</taxon>
    </lineage>
</organism>
<dbReference type="RefSeq" id="WP_344797134.1">
    <property type="nucleotide sequence ID" value="NZ_BAABBN010000004.1"/>
</dbReference>
<comment type="caution">
    <text evidence="2">The sequence shown here is derived from an EMBL/GenBank/DDBJ whole genome shotgun (WGS) entry which is preliminary data.</text>
</comment>
<dbReference type="InterPro" id="IPR005303">
    <property type="entry name" value="MOCOS_middle"/>
</dbReference>
<keyword evidence="3" id="KW-1185">Reference proteome</keyword>
<feature type="domain" description="MOSC" evidence="1">
    <location>
        <begin position="123"/>
        <end position="275"/>
    </location>
</feature>